<dbReference type="AlphaFoldDB" id="A0A9P6GB04"/>
<keyword evidence="7" id="KW-0186">Copper</keyword>
<dbReference type="OrthoDB" id="4849160at2759"/>
<dbReference type="Proteomes" id="UP000756921">
    <property type="component" value="Unassembled WGS sequence"/>
</dbReference>
<evidence type="ECO:0000256" key="7">
    <source>
        <dbReference type="ARBA" id="ARBA00023008"/>
    </source>
</evidence>
<keyword evidence="10" id="KW-0624">Polysaccharide degradation</keyword>
<proteinExistence type="predicted"/>
<feature type="signal peptide" evidence="12">
    <location>
        <begin position="1"/>
        <end position="17"/>
    </location>
</feature>
<dbReference type="EMBL" id="WJXW01000013">
    <property type="protein sequence ID" value="KAF9731075.1"/>
    <property type="molecule type" value="Genomic_DNA"/>
</dbReference>
<dbReference type="PANTHER" id="PTHR33353">
    <property type="entry name" value="PUTATIVE (AFU_ORTHOLOGUE AFUA_1G12560)-RELATED"/>
    <property type="match status" value="1"/>
</dbReference>
<evidence type="ECO:0000313" key="14">
    <source>
        <dbReference type="EMBL" id="KAF9731075.1"/>
    </source>
</evidence>
<dbReference type="PROSITE" id="PS00562">
    <property type="entry name" value="CBM1_1"/>
    <property type="match status" value="1"/>
</dbReference>
<dbReference type="InterPro" id="IPR049892">
    <property type="entry name" value="AA9"/>
</dbReference>
<accession>A0A9P6GB04</accession>
<keyword evidence="9 10" id="KW-1015">Disulfide bond</keyword>
<evidence type="ECO:0000256" key="10">
    <source>
        <dbReference type="RuleBase" id="RU368122"/>
    </source>
</evidence>
<dbReference type="Gene3D" id="2.70.50.70">
    <property type="match status" value="1"/>
</dbReference>
<evidence type="ECO:0000256" key="3">
    <source>
        <dbReference type="ARBA" id="ARBA00022525"/>
    </source>
</evidence>
<dbReference type="PANTHER" id="PTHR33353:SF1">
    <property type="entry name" value="ENDO-BETA-1,4-GLUCANASE D"/>
    <property type="match status" value="1"/>
</dbReference>
<comment type="catalytic activity">
    <reaction evidence="10">
        <text>[(1-&gt;4)-beta-D-glucosyl]n+m + reduced acceptor + O2 = 4-dehydro-beta-D-glucosyl-[(1-&gt;4)-beta-D-glucosyl]n-1 + [(1-&gt;4)-beta-D-glucosyl]m + acceptor + H2O.</text>
        <dbReference type="EC" id="1.14.99.56"/>
    </reaction>
</comment>
<feature type="chain" id="PRO_5040496831" description="AA9 family lytic polysaccharide monooxygenase" evidence="12">
    <location>
        <begin position="18"/>
        <end position="378"/>
    </location>
</feature>
<name>A0A9P6GB04_9PLEO</name>
<evidence type="ECO:0000256" key="12">
    <source>
        <dbReference type="SAM" id="SignalP"/>
    </source>
</evidence>
<keyword evidence="10" id="KW-0119">Carbohydrate metabolism</keyword>
<evidence type="ECO:0000256" key="9">
    <source>
        <dbReference type="ARBA" id="ARBA00023157"/>
    </source>
</evidence>
<evidence type="ECO:0000256" key="8">
    <source>
        <dbReference type="ARBA" id="ARBA00023033"/>
    </source>
</evidence>
<dbReference type="EC" id="1.14.99.56" evidence="10"/>
<dbReference type="InterPro" id="IPR000254">
    <property type="entry name" value="CBD"/>
</dbReference>
<dbReference type="Pfam" id="PF00734">
    <property type="entry name" value="CBM_1"/>
    <property type="match status" value="1"/>
</dbReference>
<sequence length="378" mass="38253">MFSKSILASSFIAAVSAHQNFHQFWVNDETPGYQVGIRMPPSNSPVTDVTSEDITCNVNGQTGVADTVAASGGNTIKVQWDQSGHPGPITHMLFGPVDSAKDATGVGSWFKIDELDYVDGKWANEIMGAANMTHEFKLPTGLPSGEYLLRSEMLALHGAQTVGGAQFYIGCAQLKITGTGSDGACSPEIKLPGAYNAEDANIYIPNVYNGFDPTNYTAPGGPVGSCGGSDSTTPVSPKPSSNSTTPATSAAAATSAAVSTSVSLSTQVAVSSVAAPVSSAPVASVTAAPGGNTTASALPSLVLPSTFQTPVVAAPSTFQTTVIAAPTNGTAPSAPGSTGCVGAVKKYGQCGGKNHVGATSCESGSMCTVMNDYYSQCV</sequence>
<gene>
    <name evidence="14" type="ORF">PMIN01_11034</name>
</gene>
<dbReference type="GO" id="GO:0030248">
    <property type="term" value="F:cellulose binding"/>
    <property type="evidence" value="ECO:0007669"/>
    <property type="project" value="UniProtKB-UniRule"/>
</dbReference>
<comment type="domain">
    <text evidence="10">Has a modular structure: an endo-beta-1,4-glucanase catalytic module at the N-terminus, a linker rich in serines and threonines, and a C-terminal carbohydrate-binding module (CBM).</text>
</comment>
<comment type="caution">
    <text evidence="14">The sequence shown here is derived from an EMBL/GenBank/DDBJ whole genome shotgun (WGS) entry which is preliminary data.</text>
</comment>
<feature type="compositionally biased region" description="Low complexity" evidence="11">
    <location>
        <begin position="231"/>
        <end position="247"/>
    </location>
</feature>
<reference evidence="14" key="1">
    <citation type="journal article" date="2020" name="Mol. Plant Microbe Interact.">
        <title>Genome Sequence of the Biocontrol Agent Coniothyrium minitans strain Conio (IMI 134523).</title>
        <authorList>
            <person name="Patel D."/>
            <person name="Shittu T.A."/>
            <person name="Baroncelli R."/>
            <person name="Muthumeenakshi S."/>
            <person name="Osborne T.H."/>
            <person name="Janganan T.K."/>
            <person name="Sreenivasaprasad S."/>
        </authorList>
    </citation>
    <scope>NUCLEOTIDE SEQUENCE</scope>
    <source>
        <strain evidence="14">Conio</strain>
    </source>
</reference>
<feature type="region of interest" description="Disordered" evidence="11">
    <location>
        <begin position="221"/>
        <end position="247"/>
    </location>
</feature>
<dbReference type="PROSITE" id="PS51164">
    <property type="entry name" value="CBM1_2"/>
    <property type="match status" value="1"/>
</dbReference>
<evidence type="ECO:0000256" key="1">
    <source>
        <dbReference type="ARBA" id="ARBA00001973"/>
    </source>
</evidence>
<evidence type="ECO:0000256" key="2">
    <source>
        <dbReference type="ARBA" id="ARBA00004613"/>
    </source>
</evidence>
<comment type="subcellular location">
    <subcellularLocation>
        <location evidence="2 10">Secreted</location>
    </subcellularLocation>
</comment>
<dbReference type="GO" id="GO:0008810">
    <property type="term" value="F:cellulase activity"/>
    <property type="evidence" value="ECO:0007669"/>
    <property type="project" value="UniProtKB-UniRule"/>
</dbReference>
<dbReference type="CDD" id="cd21175">
    <property type="entry name" value="LPMO_AA9"/>
    <property type="match status" value="1"/>
</dbReference>
<feature type="domain" description="CBM1" evidence="13">
    <location>
        <begin position="342"/>
        <end position="378"/>
    </location>
</feature>
<keyword evidence="8" id="KW-0503">Monooxygenase</keyword>
<evidence type="ECO:0000256" key="4">
    <source>
        <dbReference type="ARBA" id="ARBA00022723"/>
    </source>
</evidence>
<comment type="function">
    <text evidence="10">Lytic polysaccharide monooxygenase (LMPO) that depolymerizes crystalline and amorphous polysaccharides via the oxidation of scissile alpha- or beta-(1-4)-glycosidic bonds, yielding C1 and/or C4 oxidation products. Catalysis by LPMOs requires the reduction of the active-site copper from Cu(II) to Cu(I) by a reducing agent and H(2)O(2) or O(2) as a cosubstrate.</text>
</comment>
<evidence type="ECO:0000313" key="15">
    <source>
        <dbReference type="Proteomes" id="UP000756921"/>
    </source>
</evidence>
<comment type="cofactor">
    <cofactor evidence="1">
        <name>Cu(2+)</name>
        <dbReference type="ChEBI" id="CHEBI:29036"/>
    </cofactor>
</comment>
<keyword evidence="4" id="KW-0479">Metal-binding</keyword>
<dbReference type="SMART" id="SM00236">
    <property type="entry name" value="fCBD"/>
    <property type="match status" value="1"/>
</dbReference>
<protein>
    <recommendedName>
        <fullName evidence="10">AA9 family lytic polysaccharide monooxygenase</fullName>
        <ecNumber evidence="10">1.14.99.56</ecNumber>
    </recommendedName>
    <alternativeName>
        <fullName evidence="10">Endo-beta-1,4-glucanase</fullName>
    </alternativeName>
    <alternativeName>
        <fullName evidence="10">Glycosyl hydrolase 61 family protein</fullName>
    </alternativeName>
</protein>
<keyword evidence="6" id="KW-0560">Oxidoreductase</keyword>
<keyword evidence="15" id="KW-1185">Reference proteome</keyword>
<keyword evidence="5 12" id="KW-0732">Signal</keyword>
<organism evidence="14 15">
    <name type="scientific">Paraphaeosphaeria minitans</name>
    <dbReference type="NCBI Taxonomy" id="565426"/>
    <lineage>
        <taxon>Eukaryota</taxon>
        <taxon>Fungi</taxon>
        <taxon>Dikarya</taxon>
        <taxon>Ascomycota</taxon>
        <taxon>Pezizomycotina</taxon>
        <taxon>Dothideomycetes</taxon>
        <taxon>Pleosporomycetidae</taxon>
        <taxon>Pleosporales</taxon>
        <taxon>Massarineae</taxon>
        <taxon>Didymosphaeriaceae</taxon>
        <taxon>Paraphaeosphaeria</taxon>
    </lineage>
</organism>
<dbReference type="GO" id="GO:0046872">
    <property type="term" value="F:metal ion binding"/>
    <property type="evidence" value="ECO:0007669"/>
    <property type="project" value="UniProtKB-KW"/>
</dbReference>
<evidence type="ECO:0000256" key="5">
    <source>
        <dbReference type="ARBA" id="ARBA00022729"/>
    </source>
</evidence>
<dbReference type="InterPro" id="IPR005103">
    <property type="entry name" value="AA9_LPMO"/>
</dbReference>
<keyword evidence="3 10" id="KW-0964">Secreted</keyword>
<dbReference type="GO" id="GO:0030245">
    <property type="term" value="P:cellulose catabolic process"/>
    <property type="evidence" value="ECO:0007669"/>
    <property type="project" value="UniProtKB-UniRule"/>
</dbReference>
<evidence type="ECO:0000256" key="6">
    <source>
        <dbReference type="ARBA" id="ARBA00023002"/>
    </source>
</evidence>
<dbReference type="GO" id="GO:0005576">
    <property type="term" value="C:extracellular region"/>
    <property type="evidence" value="ECO:0007669"/>
    <property type="project" value="UniProtKB-SubCell"/>
</dbReference>
<dbReference type="InterPro" id="IPR035971">
    <property type="entry name" value="CBD_sf"/>
</dbReference>
<dbReference type="GO" id="GO:0004497">
    <property type="term" value="F:monooxygenase activity"/>
    <property type="evidence" value="ECO:0007669"/>
    <property type="project" value="UniProtKB-KW"/>
</dbReference>
<evidence type="ECO:0000256" key="11">
    <source>
        <dbReference type="SAM" id="MobiDB-lite"/>
    </source>
</evidence>
<dbReference type="Pfam" id="PF03443">
    <property type="entry name" value="AA9"/>
    <property type="match status" value="1"/>
</dbReference>
<dbReference type="SUPFAM" id="SSF57180">
    <property type="entry name" value="Cellulose-binding domain"/>
    <property type="match status" value="1"/>
</dbReference>
<evidence type="ECO:0000259" key="13">
    <source>
        <dbReference type="PROSITE" id="PS51164"/>
    </source>
</evidence>
<keyword evidence="10" id="KW-0136">Cellulose degradation</keyword>